<evidence type="ECO:0000313" key="3">
    <source>
        <dbReference type="EMBL" id="KAK0414025.1"/>
    </source>
</evidence>
<keyword evidence="4" id="KW-1185">Reference proteome</keyword>
<protein>
    <submittedName>
        <fullName evidence="3">Uncharacterized protein</fullName>
    </submittedName>
</protein>
<feature type="compositionally biased region" description="Basic residues" evidence="2">
    <location>
        <begin position="448"/>
        <end position="458"/>
    </location>
</feature>
<dbReference type="EMBL" id="JAUCMV010000003">
    <property type="protein sequence ID" value="KAK0414025.1"/>
    <property type="molecule type" value="Genomic_DNA"/>
</dbReference>
<name>A0AA39HXM0_9BILA</name>
<dbReference type="AlphaFoldDB" id="A0AA39HXM0"/>
<feature type="region of interest" description="Disordered" evidence="2">
    <location>
        <begin position="381"/>
        <end position="402"/>
    </location>
</feature>
<dbReference type="Proteomes" id="UP001175271">
    <property type="component" value="Unassembled WGS sequence"/>
</dbReference>
<feature type="region of interest" description="Disordered" evidence="2">
    <location>
        <begin position="269"/>
        <end position="318"/>
    </location>
</feature>
<feature type="compositionally biased region" description="Polar residues" evidence="2">
    <location>
        <begin position="391"/>
        <end position="402"/>
    </location>
</feature>
<evidence type="ECO:0000256" key="1">
    <source>
        <dbReference type="SAM" id="Coils"/>
    </source>
</evidence>
<feature type="compositionally biased region" description="Polar residues" evidence="2">
    <location>
        <begin position="303"/>
        <end position="314"/>
    </location>
</feature>
<feature type="compositionally biased region" description="Low complexity" evidence="2">
    <location>
        <begin position="473"/>
        <end position="490"/>
    </location>
</feature>
<gene>
    <name evidence="3" type="ORF">QR680_007114</name>
</gene>
<feature type="compositionally biased region" description="Basic and acidic residues" evidence="2">
    <location>
        <begin position="435"/>
        <end position="445"/>
    </location>
</feature>
<organism evidence="3 4">
    <name type="scientific">Steinernema hermaphroditum</name>
    <dbReference type="NCBI Taxonomy" id="289476"/>
    <lineage>
        <taxon>Eukaryota</taxon>
        <taxon>Metazoa</taxon>
        <taxon>Ecdysozoa</taxon>
        <taxon>Nematoda</taxon>
        <taxon>Chromadorea</taxon>
        <taxon>Rhabditida</taxon>
        <taxon>Tylenchina</taxon>
        <taxon>Panagrolaimomorpha</taxon>
        <taxon>Strongyloidoidea</taxon>
        <taxon>Steinernematidae</taxon>
        <taxon>Steinernema</taxon>
    </lineage>
</organism>
<feature type="compositionally biased region" description="Polar residues" evidence="2">
    <location>
        <begin position="269"/>
        <end position="285"/>
    </location>
</feature>
<feature type="compositionally biased region" description="Basic residues" evidence="2">
    <location>
        <begin position="139"/>
        <end position="148"/>
    </location>
</feature>
<reference evidence="3" key="1">
    <citation type="submission" date="2023-06" db="EMBL/GenBank/DDBJ databases">
        <title>Genomic analysis of the entomopathogenic nematode Steinernema hermaphroditum.</title>
        <authorList>
            <person name="Schwarz E.M."/>
            <person name="Heppert J.K."/>
            <person name="Baniya A."/>
            <person name="Schwartz H.T."/>
            <person name="Tan C.-H."/>
            <person name="Antoshechkin I."/>
            <person name="Sternberg P.W."/>
            <person name="Goodrich-Blair H."/>
            <person name="Dillman A.R."/>
        </authorList>
    </citation>
    <scope>NUCLEOTIDE SEQUENCE</scope>
    <source>
        <strain evidence="3">PS9179</strain>
        <tissue evidence="3">Whole animal</tissue>
    </source>
</reference>
<evidence type="ECO:0000313" key="4">
    <source>
        <dbReference type="Proteomes" id="UP001175271"/>
    </source>
</evidence>
<feature type="region of interest" description="Disordered" evidence="2">
    <location>
        <begin position="124"/>
        <end position="157"/>
    </location>
</feature>
<feature type="region of interest" description="Disordered" evidence="2">
    <location>
        <begin position="415"/>
        <end position="511"/>
    </location>
</feature>
<accession>A0AA39HXM0</accession>
<comment type="caution">
    <text evidence="3">The sequence shown here is derived from an EMBL/GenBank/DDBJ whole genome shotgun (WGS) entry which is preliminary data.</text>
</comment>
<sequence length="938" mass="103881">MESSPSTSGLRFSLSKAFFKSPWRSKDANSKRKETNNIEKMGYSSTLDRSSNIGNFLDRKLAKSKSSMGFGVSRSASSSGANVTVHCSGYSQRLGTAPIPARRESECSSDIFANSYDYVSPINKKDRSKSSSSLLKNTVRLRSHHRRNTSAVEGTDLESEIECYNKSQPSRVPDQNLNRSDFVLPMCEFDTSAIGREYEIANLDDLRGVPAIMNQSCYADLAGGDAYSAATRRASYTYVPNIETQHVYQQHQAPLPRKVPARVTSFEASGISSNEEGTSSSQDATHQPVRVKVRPSQAAMARSMSSIGPSTNRNYHAASTPGLNNIGEPLSDVMSHTETSNSSTTTTPINHFSSSMNGGMRNSSSFQQQLKRQHMKLNLSTPGTPMDEHCAQSQGPFTSSRRSSAVFDYNQGDMLHTVPSSTPNKIAVAPLQKPRRSERDEREYSTPHSHHKHTHRNDRRVMPLRSPYQCANSPSSSGSSARSPSVGARVGSPPSTPVPIDYPPCTTAPSNQELSDRVRFLEQIITSGGVVPPDVSTSMMFAAGSSHAAGTQANRIHRTAQLVVSTTPSLTPYAYAQQQIMARDVVDKEYQIESLKKQLEVLNKQMETRQIQFEEDVNSFKKESEDARSQLVSLKAKVGDLETESTVYQQKLARSDQSRQVAIVESQEKLLAQEKELSALRQELAKREELANEYEQMKKERDWLDKQNASLSQQLDETDAIKKKNEVLLDRLDEKEAHVKELEDMIMALEMKANMSLSTSRSAHGFFYDDDDDSSIDHLLPSGSETPVASTFDLTAAGIHRVAKASSTHQIGSENSSVSNRLISKQMTQMFTALLRKSNECKTLARCLADTASTALEGKEPNFNRLLGCYSDVSESDSETIMKGSASTSTNMTTAVAERYLRKNNEDLARVEQLLEGLRSKFITYYQQRCENKECNVQ</sequence>
<proteinExistence type="predicted"/>
<keyword evidence="1" id="KW-0175">Coiled coil</keyword>
<evidence type="ECO:0000256" key="2">
    <source>
        <dbReference type="SAM" id="MobiDB-lite"/>
    </source>
</evidence>
<feature type="coiled-coil region" evidence="1">
    <location>
        <begin position="585"/>
        <end position="752"/>
    </location>
</feature>